<keyword evidence="2" id="KW-1185">Reference proteome</keyword>
<proteinExistence type="predicted"/>
<organism evidence="1 2">
    <name type="scientific">Arthrobacter hankyongi</name>
    <dbReference type="NCBI Taxonomy" id="2904801"/>
    <lineage>
        <taxon>Bacteria</taxon>
        <taxon>Bacillati</taxon>
        <taxon>Actinomycetota</taxon>
        <taxon>Actinomycetes</taxon>
        <taxon>Micrococcales</taxon>
        <taxon>Micrococcaceae</taxon>
        <taxon>Arthrobacter</taxon>
    </lineage>
</organism>
<dbReference type="RefSeq" id="WP_237820460.1">
    <property type="nucleotide sequence ID" value="NZ_JAKLTQ010000006.1"/>
</dbReference>
<gene>
    <name evidence="1" type="ORF">LVY72_10200</name>
</gene>
<comment type="caution">
    <text evidence="1">The sequence shown here is derived from an EMBL/GenBank/DDBJ whole genome shotgun (WGS) entry which is preliminary data.</text>
</comment>
<sequence>MMSHSDHEFIRHGVTVEYRRRPAQQDRQHLIVVFTGLKPIDFYDFSGGSTADNQAHWLWLKDKFDDYYAYYACRNMDFAIERAVIDLIDEELDRLGLTRNECTLLGVSKGGFAALYFGIKYDFGNIVANAPQIYVGTHTRTVRPKIFAHMAGGGGDREQQQLDALIPDAVAADAGTGKNIYLFSSPDDQFHEVQIAPALPMFGKYPNFNYFETDSDLVWEHAGVIRYNLPLVLGILHATAENAPPRFGMVRNGNRPKPEAAASILEQQQAAAEPVANLASGRLAGATFFPEGVGFLRGHGIETLSAQSTTLVLAGKGTRHEFPLVAAPDPAIYFRYYQGAFCNYKRAKFITPKNLGLDLSALPAGTYRLRLRLAIHGREAETPLRSAGPVRTESHQDGRLYRLRSSGEQALLDVRPAVGLEPERAVFRVRKSWARGPLVHLDGDFAVRGVEMPDRRAGRYYLVLRGTGGTVHSRALVVSGLDGMANAFGDGVGDYSAARFGTPKRAGVDVSGLPAGEYDVAVSLSGAGGLYTMPASKRLRITTKAGVPSASIRNAGAGPLPALRSLRSLPAGELRRRIKRRVQRRLSRLLPR</sequence>
<dbReference type="EMBL" id="JAKLTQ010000006">
    <property type="protein sequence ID" value="MCG2622288.1"/>
    <property type="molecule type" value="Genomic_DNA"/>
</dbReference>
<evidence type="ECO:0000313" key="2">
    <source>
        <dbReference type="Proteomes" id="UP001165368"/>
    </source>
</evidence>
<protein>
    <submittedName>
        <fullName evidence="1">Uncharacterized protein</fullName>
    </submittedName>
</protein>
<accession>A0ABS9L6S7</accession>
<dbReference type="InterPro" id="IPR022267">
    <property type="entry name" value="Asp2"/>
</dbReference>
<dbReference type="Proteomes" id="UP001165368">
    <property type="component" value="Unassembled WGS sequence"/>
</dbReference>
<name>A0ABS9L6S7_9MICC</name>
<reference evidence="1" key="1">
    <citation type="submission" date="2022-01" db="EMBL/GenBank/DDBJ databases">
        <authorList>
            <person name="Jo J.-H."/>
            <person name="Im W.-T."/>
        </authorList>
    </citation>
    <scope>NUCLEOTIDE SEQUENCE</scope>
    <source>
        <strain evidence="1">I2-34</strain>
    </source>
</reference>
<dbReference type="Pfam" id="PF16929">
    <property type="entry name" value="Asp2"/>
    <property type="match status" value="1"/>
</dbReference>
<evidence type="ECO:0000313" key="1">
    <source>
        <dbReference type="EMBL" id="MCG2622288.1"/>
    </source>
</evidence>
<dbReference type="InterPro" id="IPR029058">
    <property type="entry name" value="AB_hydrolase_fold"/>
</dbReference>
<dbReference type="SUPFAM" id="SSF53474">
    <property type="entry name" value="alpha/beta-Hydrolases"/>
    <property type="match status" value="1"/>
</dbReference>
<dbReference type="Gene3D" id="3.40.50.1820">
    <property type="entry name" value="alpha/beta hydrolase"/>
    <property type="match status" value="1"/>
</dbReference>